<feature type="compositionally biased region" description="Polar residues" evidence="1">
    <location>
        <begin position="220"/>
        <end position="237"/>
    </location>
</feature>
<accession>A0AAV1TSK7</accession>
<sequence>MGKSRYRSLTIGEEFASLAKVLMLTADDAAKCLKALKTKLSEFDRLHHNHLLTGAKAFMQSDMRKAKSTSAELRSVAQQIHKNHYKPSKTDVKAAYSMMNSTAKSMDLLVVTAHNYDTKAEHQLRRVKGADAVAADHKGDKGDQCDERDNPAGYCSGNDTFQHSDDTVEMLVRTTLRHNFNLNDLSYQASAAETALMSFTIVDRAKEVVHVVKDKLKGKSSPTYNSTHRSVTSLMDV</sequence>
<evidence type="ECO:0000313" key="2">
    <source>
        <dbReference type="EMBL" id="CAK7925351.1"/>
    </source>
</evidence>
<gene>
    <name evidence="2" type="ORF">PM001_LOCUS10501</name>
</gene>
<name>A0AAV1TSK7_9STRA</name>
<proteinExistence type="predicted"/>
<dbReference type="EMBL" id="CAKLBY020000086">
    <property type="protein sequence ID" value="CAK7925351.1"/>
    <property type="molecule type" value="Genomic_DNA"/>
</dbReference>
<feature type="region of interest" description="Disordered" evidence="1">
    <location>
        <begin position="218"/>
        <end position="237"/>
    </location>
</feature>
<comment type="caution">
    <text evidence="2">The sequence shown here is derived from an EMBL/GenBank/DDBJ whole genome shotgun (WGS) entry which is preliminary data.</text>
</comment>
<protein>
    <submittedName>
        <fullName evidence="2">Uncharacterized protein</fullName>
    </submittedName>
</protein>
<organism evidence="2 3">
    <name type="scientific">Peronospora matthiolae</name>
    <dbReference type="NCBI Taxonomy" id="2874970"/>
    <lineage>
        <taxon>Eukaryota</taxon>
        <taxon>Sar</taxon>
        <taxon>Stramenopiles</taxon>
        <taxon>Oomycota</taxon>
        <taxon>Peronosporomycetes</taxon>
        <taxon>Peronosporales</taxon>
        <taxon>Peronosporaceae</taxon>
        <taxon>Peronospora</taxon>
    </lineage>
</organism>
<dbReference type="Proteomes" id="UP001162060">
    <property type="component" value="Unassembled WGS sequence"/>
</dbReference>
<evidence type="ECO:0000256" key="1">
    <source>
        <dbReference type="SAM" id="MobiDB-lite"/>
    </source>
</evidence>
<evidence type="ECO:0000313" key="3">
    <source>
        <dbReference type="Proteomes" id="UP001162060"/>
    </source>
</evidence>
<reference evidence="2" key="1">
    <citation type="submission" date="2024-01" db="EMBL/GenBank/DDBJ databases">
        <authorList>
            <person name="Webb A."/>
        </authorList>
    </citation>
    <scope>NUCLEOTIDE SEQUENCE</scope>
    <source>
        <strain evidence="2">Pm1</strain>
    </source>
</reference>
<dbReference type="AlphaFoldDB" id="A0AAV1TSK7"/>